<proteinExistence type="predicted"/>
<gene>
    <name evidence="1" type="ORF">C7438_0515</name>
</gene>
<sequence length="183" mass="20327">MSFWDMQEVDGAFAVTGFGGPDAWGTAGMDPMRAAKEPAKPAPGTQAAPQAPAYPYVPFPPYPFGAYVPYGTPPSGAWIPGVPMTEEQLIAEQSYVENILRFNKGKTATVYLTYQNNPEWPAKVVRGVIQTAGRDFLILSDPNTGKRYLLLMVNVDWVEFDEPIRFVAPRVPPYVQYYIEESK</sequence>
<dbReference type="RefSeq" id="WP_211322026.1">
    <property type="nucleotide sequence ID" value="NZ_RBIJ01000001.1"/>
</dbReference>
<name>A0A660L4J7_9BACL</name>
<keyword evidence="2" id="KW-1185">Reference proteome</keyword>
<accession>A0A660L4J7</accession>
<organism evidence="1 2">
    <name type="scientific">Brockia lithotrophica</name>
    <dbReference type="NCBI Taxonomy" id="933949"/>
    <lineage>
        <taxon>Bacteria</taxon>
        <taxon>Bacillati</taxon>
        <taxon>Bacillota</taxon>
        <taxon>Bacilli</taxon>
        <taxon>Bacillales</taxon>
        <taxon>Bacillales Family X. Incertae Sedis</taxon>
        <taxon>Brockia</taxon>
    </lineage>
</organism>
<evidence type="ECO:0000313" key="1">
    <source>
        <dbReference type="EMBL" id="RKQ88867.1"/>
    </source>
</evidence>
<protein>
    <submittedName>
        <fullName evidence="1">Spore germination protein Q</fullName>
    </submittedName>
</protein>
<dbReference type="Pfam" id="PF09671">
    <property type="entry name" value="Spore_GerQ"/>
    <property type="match status" value="1"/>
</dbReference>
<dbReference type="InterPro" id="IPR014099">
    <property type="entry name" value="Spore_coat_GerQ"/>
</dbReference>
<comment type="caution">
    <text evidence="1">The sequence shown here is derived from an EMBL/GenBank/DDBJ whole genome shotgun (WGS) entry which is preliminary data.</text>
</comment>
<reference evidence="1 2" key="1">
    <citation type="submission" date="2018-10" db="EMBL/GenBank/DDBJ databases">
        <title>Genomic Encyclopedia of Type Strains, Phase IV (KMG-IV): sequencing the most valuable type-strain genomes for metagenomic binning, comparative biology and taxonomic classification.</title>
        <authorList>
            <person name="Goeker M."/>
        </authorList>
    </citation>
    <scope>NUCLEOTIDE SEQUENCE [LARGE SCALE GENOMIC DNA]</scope>
    <source>
        <strain evidence="1 2">DSM 22653</strain>
    </source>
</reference>
<dbReference type="Proteomes" id="UP000267019">
    <property type="component" value="Unassembled WGS sequence"/>
</dbReference>
<dbReference type="NCBIfam" id="TIGR02728">
    <property type="entry name" value="spore_gerQ"/>
    <property type="match status" value="1"/>
</dbReference>
<evidence type="ECO:0000313" key="2">
    <source>
        <dbReference type="Proteomes" id="UP000267019"/>
    </source>
</evidence>
<dbReference type="EMBL" id="RBIJ01000001">
    <property type="protein sequence ID" value="RKQ88867.1"/>
    <property type="molecule type" value="Genomic_DNA"/>
</dbReference>
<dbReference type="AlphaFoldDB" id="A0A660L4J7"/>